<evidence type="ECO:0000313" key="3">
    <source>
        <dbReference type="Proteomes" id="UP000197215"/>
    </source>
</evidence>
<accession>A0A212T811</accession>
<reference evidence="3" key="1">
    <citation type="submission" date="2017-06" db="EMBL/GenBank/DDBJ databases">
        <authorList>
            <person name="Varghese N."/>
            <person name="Submissions S."/>
        </authorList>
    </citation>
    <scope>NUCLEOTIDE SEQUENCE [LARGE SCALE GENOMIC DNA]</scope>
    <source>
        <strain evidence="3">MWH-VicM1</strain>
    </source>
</reference>
<dbReference type="GO" id="GO:0008757">
    <property type="term" value="F:S-adenosylmethionine-dependent methyltransferase activity"/>
    <property type="evidence" value="ECO:0007669"/>
    <property type="project" value="InterPro"/>
</dbReference>
<keyword evidence="2" id="KW-0808">Transferase</keyword>
<keyword evidence="3" id="KW-1185">Reference proteome</keyword>
<dbReference type="AlphaFoldDB" id="A0A212T811"/>
<protein>
    <submittedName>
        <fullName evidence="2">Methyltransferase domain-containing protein</fullName>
    </submittedName>
</protein>
<evidence type="ECO:0000259" key="1">
    <source>
        <dbReference type="Pfam" id="PF08241"/>
    </source>
</evidence>
<dbReference type="InterPro" id="IPR013216">
    <property type="entry name" value="Methyltransf_11"/>
</dbReference>
<dbReference type="EMBL" id="FYEX01000001">
    <property type="protein sequence ID" value="SNC62159.1"/>
    <property type="molecule type" value="Genomic_DNA"/>
</dbReference>
<evidence type="ECO:0000313" key="2">
    <source>
        <dbReference type="EMBL" id="SNC62159.1"/>
    </source>
</evidence>
<organism evidence="2 3">
    <name type="scientific">Polynucleobacter victoriensis</name>
    <dbReference type="NCBI Taxonomy" id="2049319"/>
    <lineage>
        <taxon>Bacteria</taxon>
        <taxon>Pseudomonadati</taxon>
        <taxon>Pseudomonadota</taxon>
        <taxon>Betaproteobacteria</taxon>
        <taxon>Burkholderiales</taxon>
        <taxon>Burkholderiaceae</taxon>
        <taxon>Polynucleobacter</taxon>
    </lineage>
</organism>
<dbReference type="SUPFAM" id="SSF53335">
    <property type="entry name" value="S-adenosyl-L-methionine-dependent methyltransferases"/>
    <property type="match status" value="1"/>
</dbReference>
<dbReference type="Proteomes" id="UP000197215">
    <property type="component" value="Unassembled WGS sequence"/>
</dbReference>
<dbReference type="Pfam" id="PF08241">
    <property type="entry name" value="Methyltransf_11"/>
    <property type="match status" value="1"/>
</dbReference>
<name>A0A212T811_9BURK</name>
<dbReference type="CDD" id="cd02440">
    <property type="entry name" value="AdoMet_MTases"/>
    <property type="match status" value="1"/>
</dbReference>
<dbReference type="Gene3D" id="3.40.50.150">
    <property type="entry name" value="Vaccinia Virus protein VP39"/>
    <property type="match status" value="1"/>
</dbReference>
<sequence>MRLYLSILKSKIFRFFGRSLRVKDSWEGMPSQFHDMASFLNWFDAAKSVDESLRNAEIDWDGRFKQVEQFKFVPKKNALEIGFGGGRLLSQSAKDFGHVYGVDIHHNFEMSKLFLNSQGIKNFTLLHRDQIDSVPDGSIDFVYSFIVFQHFDSMDEVDFYLDQIDRILSTDGVAHIYFGKNQSDGIKVTSEKDFILRDCSLFINPVAMRDRVSTRFNVIAYSDVLPKKLNGDFGESVQAMILFKKQVNH</sequence>
<feature type="domain" description="Methyltransferase type 11" evidence="1">
    <location>
        <begin position="79"/>
        <end position="174"/>
    </location>
</feature>
<dbReference type="InterPro" id="IPR029063">
    <property type="entry name" value="SAM-dependent_MTases_sf"/>
</dbReference>
<dbReference type="GO" id="GO:0032259">
    <property type="term" value="P:methylation"/>
    <property type="evidence" value="ECO:0007669"/>
    <property type="project" value="UniProtKB-KW"/>
</dbReference>
<dbReference type="OrthoDB" id="9086548at2"/>
<gene>
    <name evidence="2" type="ORF">SAMN06295916_0621</name>
</gene>
<keyword evidence="2" id="KW-0489">Methyltransferase</keyword>
<proteinExistence type="predicted"/>